<evidence type="ECO:0000256" key="1">
    <source>
        <dbReference type="ARBA" id="ARBA00001286"/>
    </source>
</evidence>
<reference evidence="11" key="1">
    <citation type="submission" date="2022-12" db="EMBL/GenBank/DDBJ databases">
        <title>Clostridium sp. nov., isolated from industrial wastewater.</title>
        <authorList>
            <person name="Jiayan W."/>
        </authorList>
    </citation>
    <scope>NUCLEOTIDE SEQUENCE</scope>
    <source>
        <strain evidence="11">ZC22-4</strain>
    </source>
</reference>
<dbReference type="PANTHER" id="PTHR10815">
    <property type="entry name" value="METHYLATED-DNA--PROTEIN-CYSTEINE METHYLTRANSFERASE"/>
    <property type="match status" value="1"/>
</dbReference>
<sequence>MSKTYRVYYDSPIGIIEIKGTEEVILSIMYVDESKPNEENELLIKCCNELDEYFKGKRKDFTIKVSWNGTEFQNKLWNQLTKIPFGKTVTYKEIAQFIGNPKAVRAVGNANGKNILNILVPCHRVIGSNGSLTGYSGGIWRKEWLIRHEKNINDIN</sequence>
<dbReference type="InterPro" id="IPR008332">
    <property type="entry name" value="MethylG_MeTrfase_N"/>
</dbReference>
<dbReference type="HAMAP" id="MF_00772">
    <property type="entry name" value="OGT"/>
    <property type="match status" value="1"/>
</dbReference>
<evidence type="ECO:0000259" key="9">
    <source>
        <dbReference type="Pfam" id="PF01035"/>
    </source>
</evidence>
<feature type="domain" description="Methylated-DNA-[protein]-cysteine S-methyltransferase DNA binding" evidence="9">
    <location>
        <begin position="71"/>
        <end position="150"/>
    </location>
</feature>
<dbReference type="PROSITE" id="PS00374">
    <property type="entry name" value="MGMT"/>
    <property type="match status" value="1"/>
</dbReference>
<keyword evidence="6 8" id="KW-0234">DNA repair</keyword>
<evidence type="ECO:0000256" key="6">
    <source>
        <dbReference type="ARBA" id="ARBA00023204"/>
    </source>
</evidence>
<keyword evidence="12" id="KW-1185">Reference proteome</keyword>
<dbReference type="InterPro" id="IPR036217">
    <property type="entry name" value="MethylDNA_cys_MeTrfase_DNAb"/>
</dbReference>
<keyword evidence="3 8" id="KW-0489">Methyltransferase</keyword>
<comment type="catalytic activity">
    <reaction evidence="1 8">
        <text>a 4-O-methyl-thymidine in DNA + L-cysteinyl-[protein] = a thymidine in DNA + S-methyl-L-cysteinyl-[protein]</text>
        <dbReference type="Rhea" id="RHEA:53428"/>
        <dbReference type="Rhea" id="RHEA-COMP:10131"/>
        <dbReference type="Rhea" id="RHEA-COMP:10132"/>
        <dbReference type="Rhea" id="RHEA-COMP:13555"/>
        <dbReference type="Rhea" id="RHEA-COMP:13556"/>
        <dbReference type="ChEBI" id="CHEBI:29950"/>
        <dbReference type="ChEBI" id="CHEBI:82612"/>
        <dbReference type="ChEBI" id="CHEBI:137386"/>
        <dbReference type="ChEBI" id="CHEBI:137387"/>
        <dbReference type="EC" id="2.1.1.63"/>
    </reaction>
</comment>
<name>A0ABT4D8N8_9CLOT</name>
<proteinExistence type="inferred from homology"/>
<comment type="function">
    <text evidence="8">Involved in the cellular defense against the biological effects of O6-methylguanine (O6-MeG) and O4-methylthymine (O4-MeT) in DNA. Repairs the methylated nucleobase in DNA by stoichiometrically transferring the methyl group to a cysteine residue in the enzyme. This is a suicide reaction: the enzyme is irreversibly inactivated.</text>
</comment>
<evidence type="ECO:0000259" key="10">
    <source>
        <dbReference type="Pfam" id="PF02870"/>
    </source>
</evidence>
<keyword evidence="4 8" id="KW-0808">Transferase</keyword>
<evidence type="ECO:0000256" key="8">
    <source>
        <dbReference type="HAMAP-Rule" id="MF_00772"/>
    </source>
</evidence>
<dbReference type="InterPro" id="IPR036388">
    <property type="entry name" value="WH-like_DNA-bd_sf"/>
</dbReference>
<dbReference type="EMBL" id="JAPQFJ010000007">
    <property type="protein sequence ID" value="MCY6958662.1"/>
    <property type="molecule type" value="Genomic_DNA"/>
</dbReference>
<evidence type="ECO:0000313" key="12">
    <source>
        <dbReference type="Proteomes" id="UP001144612"/>
    </source>
</evidence>
<comment type="similarity">
    <text evidence="8">Belongs to the MGMT family.</text>
</comment>
<feature type="active site" description="Nucleophile; methyl group acceptor" evidence="8">
    <location>
        <position position="122"/>
    </location>
</feature>
<protein>
    <recommendedName>
        <fullName evidence="8">Methylated-DNA--protein-cysteine methyltransferase</fullName>
        <ecNumber evidence="8">2.1.1.63</ecNumber>
    </recommendedName>
    <alternativeName>
        <fullName evidence="8">6-O-methylguanine-DNA methyltransferase</fullName>
        <shortName evidence="8">MGMT</shortName>
    </alternativeName>
    <alternativeName>
        <fullName evidence="8">O-6-methylguanine-DNA-alkyltransferase</fullName>
    </alternativeName>
</protein>
<dbReference type="CDD" id="cd06445">
    <property type="entry name" value="ATase"/>
    <property type="match status" value="1"/>
</dbReference>
<gene>
    <name evidence="11" type="ORF">OW729_08600</name>
</gene>
<dbReference type="Gene3D" id="1.10.10.10">
    <property type="entry name" value="Winged helix-like DNA-binding domain superfamily/Winged helix DNA-binding domain"/>
    <property type="match status" value="1"/>
</dbReference>
<evidence type="ECO:0000256" key="5">
    <source>
        <dbReference type="ARBA" id="ARBA00022763"/>
    </source>
</evidence>
<dbReference type="RefSeq" id="WP_268061080.1">
    <property type="nucleotide sequence ID" value="NZ_JAPQFJ010000007.1"/>
</dbReference>
<evidence type="ECO:0000256" key="2">
    <source>
        <dbReference type="ARBA" id="ARBA00022490"/>
    </source>
</evidence>
<evidence type="ECO:0000256" key="4">
    <source>
        <dbReference type="ARBA" id="ARBA00022679"/>
    </source>
</evidence>
<dbReference type="PANTHER" id="PTHR10815:SF13">
    <property type="entry name" value="METHYLATED-DNA--PROTEIN-CYSTEINE METHYLTRANSFERASE"/>
    <property type="match status" value="1"/>
</dbReference>
<comment type="subcellular location">
    <subcellularLocation>
        <location evidence="8">Cytoplasm</location>
    </subcellularLocation>
</comment>
<comment type="miscellaneous">
    <text evidence="8">This enzyme catalyzes only one turnover and therefore is not strictly catalytic. According to one definition, an enzyme is a biocatalyst that acts repeatedly and over many reaction cycles.</text>
</comment>
<keyword evidence="5 8" id="KW-0227">DNA damage</keyword>
<dbReference type="InterPro" id="IPR023546">
    <property type="entry name" value="MGMT"/>
</dbReference>
<dbReference type="SUPFAM" id="SSF46767">
    <property type="entry name" value="Methylated DNA-protein cysteine methyltransferase, C-terminal domain"/>
    <property type="match status" value="1"/>
</dbReference>
<dbReference type="InterPro" id="IPR036631">
    <property type="entry name" value="MGMT_N_sf"/>
</dbReference>
<comment type="catalytic activity">
    <reaction evidence="7 8">
        <text>a 6-O-methyl-2'-deoxyguanosine in DNA + L-cysteinyl-[protein] = S-methyl-L-cysteinyl-[protein] + a 2'-deoxyguanosine in DNA</text>
        <dbReference type="Rhea" id="RHEA:24000"/>
        <dbReference type="Rhea" id="RHEA-COMP:10131"/>
        <dbReference type="Rhea" id="RHEA-COMP:10132"/>
        <dbReference type="Rhea" id="RHEA-COMP:11367"/>
        <dbReference type="Rhea" id="RHEA-COMP:11368"/>
        <dbReference type="ChEBI" id="CHEBI:29950"/>
        <dbReference type="ChEBI" id="CHEBI:82612"/>
        <dbReference type="ChEBI" id="CHEBI:85445"/>
        <dbReference type="ChEBI" id="CHEBI:85448"/>
        <dbReference type="EC" id="2.1.1.63"/>
    </reaction>
</comment>
<comment type="caution">
    <text evidence="11">The sequence shown here is derived from an EMBL/GenBank/DDBJ whole genome shotgun (WGS) entry which is preliminary data.</text>
</comment>
<dbReference type="Pfam" id="PF02870">
    <property type="entry name" value="Methyltransf_1N"/>
    <property type="match status" value="1"/>
</dbReference>
<dbReference type="Pfam" id="PF01035">
    <property type="entry name" value="DNA_binding_1"/>
    <property type="match status" value="1"/>
</dbReference>
<dbReference type="InterPro" id="IPR001497">
    <property type="entry name" value="MethylDNA_cys_MeTrfase_AS"/>
</dbReference>
<dbReference type="NCBIfam" id="TIGR00589">
    <property type="entry name" value="ogt"/>
    <property type="match status" value="1"/>
</dbReference>
<evidence type="ECO:0000313" key="11">
    <source>
        <dbReference type="EMBL" id="MCY6958662.1"/>
    </source>
</evidence>
<dbReference type="Gene3D" id="3.30.160.70">
    <property type="entry name" value="Methylated DNA-protein cysteine methyltransferase domain"/>
    <property type="match status" value="1"/>
</dbReference>
<organism evidence="11 12">
    <name type="scientific">Clostridium brassicae</name>
    <dbReference type="NCBI Taxonomy" id="2999072"/>
    <lineage>
        <taxon>Bacteria</taxon>
        <taxon>Bacillati</taxon>
        <taxon>Bacillota</taxon>
        <taxon>Clostridia</taxon>
        <taxon>Eubacteriales</taxon>
        <taxon>Clostridiaceae</taxon>
        <taxon>Clostridium</taxon>
    </lineage>
</organism>
<dbReference type="SUPFAM" id="SSF53155">
    <property type="entry name" value="Methylated DNA-protein cysteine methyltransferase domain"/>
    <property type="match status" value="1"/>
</dbReference>
<dbReference type="InterPro" id="IPR014048">
    <property type="entry name" value="MethylDNA_cys_MeTrfase_DNA-bd"/>
</dbReference>
<dbReference type="EC" id="2.1.1.63" evidence="8"/>
<dbReference type="Proteomes" id="UP001144612">
    <property type="component" value="Unassembled WGS sequence"/>
</dbReference>
<feature type="domain" description="Methylguanine DNA methyltransferase ribonuclease-like" evidence="10">
    <location>
        <begin position="5"/>
        <end position="66"/>
    </location>
</feature>
<evidence type="ECO:0000256" key="3">
    <source>
        <dbReference type="ARBA" id="ARBA00022603"/>
    </source>
</evidence>
<keyword evidence="2 8" id="KW-0963">Cytoplasm</keyword>
<accession>A0ABT4D8N8</accession>
<evidence type="ECO:0000256" key="7">
    <source>
        <dbReference type="ARBA" id="ARBA00049348"/>
    </source>
</evidence>